<sequence>MSSKTSVIITGAVQHQKQTVEKVKFLKKVIPVMSKTSTVANMRIANITDSYKIMLDDDKIQFGNDKGYLSHSLKTFKLGLITRGEWIGEEVVNNKENTHPFTVIAQSQVTLLEISKEDFFNRMPKEYIQQLKDIFLEKKLFLAQRMHEITEISHQVQGLDEDSGKYEDTQWSILKQVPKASKKIVNYIGNRQLLLGKKVEDLESRLKQSISSFFRQRKQSQQLDPENQSFLDSSNQISSSLMKINVSASQNTSPKNDQRILKQADALGSTMKSKRVGQFSFLNPNDYQHLAPLGSKTEVRENSRSLTAQTPNPKRINSNLPLQFNIESTEVKLKLETGRGTFSHFNQRGLSTDQAHHLKMVMKENNIKELSLGGQDTYHTSQHNKSQSINESRMTFMPFIKKAERQMSQRKAEDEAVDRDYDVLENINKNRKETPNINSLLFSCRRGNQSSYVDRRKTQLTGQKLLKNIEREVFNNNRSVLIGNERLVRLLGDYQDDKTVTSMGSYIRKFDQSRFI</sequence>
<keyword evidence="3" id="KW-1185">Reference proteome</keyword>
<protein>
    <recommendedName>
        <fullName evidence="4">Cyclic nucleotide-binding domain-containing protein</fullName>
    </recommendedName>
</protein>
<dbReference type="Proteomes" id="UP000039865">
    <property type="component" value="Unassembled WGS sequence"/>
</dbReference>
<evidence type="ECO:0008006" key="4">
    <source>
        <dbReference type="Google" id="ProtNLM"/>
    </source>
</evidence>
<organism evidence="2 3">
    <name type="scientific">Stylonychia lemnae</name>
    <name type="common">Ciliate</name>
    <dbReference type="NCBI Taxonomy" id="5949"/>
    <lineage>
        <taxon>Eukaryota</taxon>
        <taxon>Sar</taxon>
        <taxon>Alveolata</taxon>
        <taxon>Ciliophora</taxon>
        <taxon>Intramacronucleata</taxon>
        <taxon>Spirotrichea</taxon>
        <taxon>Stichotrichia</taxon>
        <taxon>Sporadotrichida</taxon>
        <taxon>Oxytrichidae</taxon>
        <taxon>Stylonychinae</taxon>
        <taxon>Stylonychia</taxon>
    </lineage>
</organism>
<dbReference type="SUPFAM" id="SSF51206">
    <property type="entry name" value="cAMP-binding domain-like"/>
    <property type="match status" value="1"/>
</dbReference>
<accession>A0A078A0J2</accession>
<dbReference type="AlphaFoldDB" id="A0A078A0J2"/>
<reference evidence="2 3" key="1">
    <citation type="submission" date="2014-06" db="EMBL/GenBank/DDBJ databases">
        <authorList>
            <person name="Swart Estienne"/>
        </authorList>
    </citation>
    <scope>NUCLEOTIDE SEQUENCE [LARGE SCALE GENOMIC DNA]</scope>
    <source>
        <strain evidence="2 3">130c</strain>
    </source>
</reference>
<name>A0A078A0J2_STYLE</name>
<dbReference type="InterPro" id="IPR014710">
    <property type="entry name" value="RmlC-like_jellyroll"/>
</dbReference>
<dbReference type="Gene3D" id="2.60.120.10">
    <property type="entry name" value="Jelly Rolls"/>
    <property type="match status" value="1"/>
</dbReference>
<dbReference type="EMBL" id="CCKQ01003834">
    <property type="protein sequence ID" value="CDW74973.1"/>
    <property type="molecule type" value="Genomic_DNA"/>
</dbReference>
<feature type="compositionally biased region" description="Polar residues" evidence="1">
    <location>
        <begin position="304"/>
        <end position="319"/>
    </location>
</feature>
<evidence type="ECO:0000256" key="1">
    <source>
        <dbReference type="SAM" id="MobiDB-lite"/>
    </source>
</evidence>
<proteinExistence type="predicted"/>
<gene>
    <name evidence="2" type="primary">Contig19558.g20734</name>
    <name evidence="2" type="ORF">STYLEM_3957</name>
</gene>
<evidence type="ECO:0000313" key="2">
    <source>
        <dbReference type="EMBL" id="CDW74973.1"/>
    </source>
</evidence>
<evidence type="ECO:0000313" key="3">
    <source>
        <dbReference type="Proteomes" id="UP000039865"/>
    </source>
</evidence>
<dbReference type="InParanoid" id="A0A078A0J2"/>
<dbReference type="InterPro" id="IPR018490">
    <property type="entry name" value="cNMP-bd_dom_sf"/>
</dbReference>
<feature type="region of interest" description="Disordered" evidence="1">
    <location>
        <begin position="295"/>
        <end position="319"/>
    </location>
</feature>